<feature type="active site" description="S-methylcysteine intermediate" evidence="14">
    <location>
        <position position="364"/>
    </location>
</feature>
<sequence length="386" mass="43245">MSDSTTDNLSTDTVVASATIASAIAPPAHRFFALDPREFNEAVADWKWPHFRCDQVRQWVYQKAVGDPQQMTNLSKLDRERLAQRVAFARSSIVQHQVSEDGTQKFLFEWNDDGKSANAETVMIPDNNRRTACVSSQVGCPVGCKFCASGVNGVKGNLTADQIVEQVFRLNEALRSEESRVTNIVFMGMGEPMANYANVMKAVRILHDPTCFNIGARKITISTVGVPTKIRELAEEELPLNLALSLHAPNEELRRELIPWAEHFALEDILDACRYYFDQTGREITLEYILLAGVNDQPEHARELSLLCKTLRANVNLIRYNEVEPLPFKRPVAQDVLTFQGVLRANGINAHVRKSRGRDIDAACGQLRRKQEGAIDGEKRIGLQIV</sequence>
<dbReference type="EMBL" id="CP063458">
    <property type="protein sequence ID" value="QOV89322.1"/>
    <property type="molecule type" value="Genomic_DNA"/>
</dbReference>
<comment type="similarity">
    <text evidence="2 14">Belongs to the radical SAM superfamily. RlmN family.</text>
</comment>
<keyword evidence="6 14" id="KW-0489">Methyltransferase</keyword>
<dbReference type="InterPro" id="IPR004383">
    <property type="entry name" value="rRNA_lsu_MTrfase_RlmN/Cfr"/>
</dbReference>
<dbReference type="GO" id="GO:0070475">
    <property type="term" value="P:rRNA base methylation"/>
    <property type="evidence" value="ECO:0007669"/>
    <property type="project" value="UniProtKB-UniRule"/>
</dbReference>
<dbReference type="Pfam" id="PF04055">
    <property type="entry name" value="Radical_SAM"/>
    <property type="match status" value="1"/>
</dbReference>
<evidence type="ECO:0000256" key="6">
    <source>
        <dbReference type="ARBA" id="ARBA00022603"/>
    </source>
</evidence>
<keyword evidence="17" id="KW-1185">Reference proteome</keyword>
<dbReference type="PIRSF" id="PIRSF006004">
    <property type="entry name" value="CHP00048"/>
    <property type="match status" value="1"/>
</dbReference>
<evidence type="ECO:0000256" key="1">
    <source>
        <dbReference type="ARBA" id="ARBA00004496"/>
    </source>
</evidence>
<evidence type="ECO:0000256" key="4">
    <source>
        <dbReference type="ARBA" id="ARBA00022490"/>
    </source>
</evidence>
<keyword evidence="8 14" id="KW-0949">S-adenosyl-L-methionine</keyword>
<evidence type="ECO:0000256" key="5">
    <source>
        <dbReference type="ARBA" id="ARBA00022552"/>
    </source>
</evidence>
<dbReference type="Gene3D" id="1.10.150.530">
    <property type="match status" value="1"/>
</dbReference>
<dbReference type="KEGG" id="hbs:IPV69_24460"/>
<dbReference type="Pfam" id="PF21016">
    <property type="entry name" value="RlmN_N"/>
    <property type="match status" value="1"/>
</dbReference>
<comment type="subcellular location">
    <subcellularLocation>
        <location evidence="1 14">Cytoplasm</location>
    </subcellularLocation>
</comment>
<evidence type="ECO:0000256" key="7">
    <source>
        <dbReference type="ARBA" id="ARBA00022679"/>
    </source>
</evidence>
<dbReference type="InterPro" id="IPR040072">
    <property type="entry name" value="Methyltransferase_A"/>
</dbReference>
<gene>
    <name evidence="14 16" type="primary">rlmN</name>
    <name evidence="16" type="ORF">IPV69_24460</name>
</gene>
<keyword evidence="13 14" id="KW-1015">Disulfide bond</keyword>
<dbReference type="GO" id="GO:0019843">
    <property type="term" value="F:rRNA binding"/>
    <property type="evidence" value="ECO:0007669"/>
    <property type="project" value="UniProtKB-UniRule"/>
</dbReference>
<comment type="caution">
    <text evidence="14">Lacks conserved residue(s) required for the propagation of feature annotation.</text>
</comment>
<feature type="binding site" evidence="14">
    <location>
        <begin position="190"/>
        <end position="191"/>
    </location>
    <ligand>
        <name>S-adenosyl-L-methionine</name>
        <dbReference type="ChEBI" id="CHEBI:59789"/>
    </ligand>
</feature>
<dbReference type="RefSeq" id="WP_206292354.1">
    <property type="nucleotide sequence ID" value="NZ_CP063458.1"/>
</dbReference>
<feature type="binding site" evidence="14">
    <location>
        <position position="140"/>
    </location>
    <ligand>
        <name>[4Fe-4S] cluster</name>
        <dbReference type="ChEBI" id="CHEBI:49883"/>
        <note>4Fe-4S-S-AdoMet</note>
    </ligand>
</feature>
<evidence type="ECO:0000256" key="8">
    <source>
        <dbReference type="ARBA" id="ARBA00022691"/>
    </source>
</evidence>
<name>A0A7M2WVR6_9BACT</name>
<dbReference type="InterPro" id="IPR007197">
    <property type="entry name" value="rSAM"/>
</dbReference>
<evidence type="ECO:0000256" key="9">
    <source>
        <dbReference type="ARBA" id="ARBA00022694"/>
    </source>
</evidence>
<protein>
    <recommendedName>
        <fullName evidence="14">Probable dual-specificity RNA methyltransferase RlmN</fullName>
        <ecNumber evidence="14">2.1.1.192</ecNumber>
    </recommendedName>
    <alternativeName>
        <fullName evidence="14">23S rRNA (adenine(2503)-C(2))-methyltransferase</fullName>
    </alternativeName>
    <alternativeName>
        <fullName evidence="14">23S rRNA m2A2503 methyltransferase</fullName>
    </alternativeName>
    <alternativeName>
        <fullName evidence="14">Ribosomal RNA large subunit methyltransferase N</fullName>
    </alternativeName>
    <alternativeName>
        <fullName evidence="14">tRNA (adenine(37)-C(2))-methyltransferase</fullName>
    </alternativeName>
    <alternativeName>
        <fullName evidence="14">tRNA m2A37 methyltransferase</fullName>
    </alternativeName>
</protein>
<evidence type="ECO:0000256" key="13">
    <source>
        <dbReference type="ARBA" id="ARBA00023157"/>
    </source>
</evidence>
<dbReference type="GO" id="GO:0002935">
    <property type="term" value="F:tRNA (adenine(37)-C2)-methyltransferase activity"/>
    <property type="evidence" value="ECO:0007669"/>
    <property type="project" value="UniProtKB-UniRule"/>
</dbReference>
<comment type="miscellaneous">
    <text evidence="14">Reaction proceeds by a ping-pong mechanism involving intermediate methylation of a conserved cysteine residue.</text>
</comment>
<dbReference type="PROSITE" id="PS51918">
    <property type="entry name" value="RADICAL_SAM"/>
    <property type="match status" value="1"/>
</dbReference>
<feature type="active site" description="Proton acceptor" evidence="14">
    <location>
        <position position="120"/>
    </location>
</feature>
<evidence type="ECO:0000256" key="14">
    <source>
        <dbReference type="HAMAP-Rule" id="MF_01849"/>
    </source>
</evidence>
<dbReference type="GO" id="GO:0000049">
    <property type="term" value="F:tRNA binding"/>
    <property type="evidence" value="ECO:0007669"/>
    <property type="project" value="UniProtKB-UniRule"/>
</dbReference>
<dbReference type="GO" id="GO:0030488">
    <property type="term" value="P:tRNA methylation"/>
    <property type="evidence" value="ECO:0007669"/>
    <property type="project" value="UniProtKB-UniRule"/>
</dbReference>
<evidence type="ECO:0000256" key="2">
    <source>
        <dbReference type="ARBA" id="ARBA00007544"/>
    </source>
</evidence>
<organism evidence="16 17">
    <name type="scientific">Humisphaera borealis</name>
    <dbReference type="NCBI Taxonomy" id="2807512"/>
    <lineage>
        <taxon>Bacteria</taxon>
        <taxon>Pseudomonadati</taxon>
        <taxon>Planctomycetota</taxon>
        <taxon>Phycisphaerae</taxon>
        <taxon>Tepidisphaerales</taxon>
        <taxon>Tepidisphaeraceae</taxon>
        <taxon>Humisphaera</taxon>
    </lineage>
</organism>
<dbReference type="Gene3D" id="3.20.20.70">
    <property type="entry name" value="Aldolase class I"/>
    <property type="match status" value="1"/>
</dbReference>
<evidence type="ECO:0000256" key="10">
    <source>
        <dbReference type="ARBA" id="ARBA00022723"/>
    </source>
</evidence>
<evidence type="ECO:0000256" key="12">
    <source>
        <dbReference type="ARBA" id="ARBA00023014"/>
    </source>
</evidence>
<dbReference type="GO" id="GO:0051539">
    <property type="term" value="F:4 iron, 4 sulfur cluster binding"/>
    <property type="evidence" value="ECO:0007669"/>
    <property type="project" value="UniProtKB-UniRule"/>
</dbReference>
<dbReference type="InterPro" id="IPR058240">
    <property type="entry name" value="rSAM_sf"/>
</dbReference>
<dbReference type="SUPFAM" id="SSF102114">
    <property type="entry name" value="Radical SAM enzymes"/>
    <property type="match status" value="1"/>
</dbReference>
<proteinExistence type="inferred from homology"/>
<keyword evidence="9 14" id="KW-0819">tRNA processing</keyword>
<keyword evidence="5 14" id="KW-0698">rRNA processing</keyword>
<keyword evidence="12 14" id="KW-0411">Iron-sulfur</keyword>
<accession>A0A7M2WVR6</accession>
<keyword evidence="11 14" id="KW-0408">Iron</keyword>
<dbReference type="AlphaFoldDB" id="A0A7M2WVR6"/>
<comment type="cofactor">
    <cofactor evidence="14">
        <name>[4Fe-4S] cluster</name>
        <dbReference type="ChEBI" id="CHEBI:49883"/>
    </cofactor>
    <text evidence="14">Binds 1 [4Fe-4S] cluster. The cluster is coordinated with 3 cysteines and an exchangeable S-adenosyl-L-methionine.</text>
</comment>
<dbReference type="SFLD" id="SFLDG01062">
    <property type="entry name" value="methyltransferase_(Class_A)"/>
    <property type="match status" value="1"/>
</dbReference>
<dbReference type="Proteomes" id="UP000593765">
    <property type="component" value="Chromosome"/>
</dbReference>
<evidence type="ECO:0000313" key="17">
    <source>
        <dbReference type="Proteomes" id="UP000593765"/>
    </source>
</evidence>
<evidence type="ECO:0000259" key="15">
    <source>
        <dbReference type="PROSITE" id="PS51918"/>
    </source>
</evidence>
<dbReference type="NCBIfam" id="TIGR00048">
    <property type="entry name" value="rRNA_mod_RlmN"/>
    <property type="match status" value="1"/>
</dbReference>
<dbReference type="CDD" id="cd01335">
    <property type="entry name" value="Radical_SAM"/>
    <property type="match status" value="1"/>
</dbReference>
<comment type="catalytic activity">
    <reaction evidence="14">
        <text>adenosine(2503) in 23S rRNA + 2 reduced [2Fe-2S]-[ferredoxin] + 2 S-adenosyl-L-methionine = 2-methyladenosine(2503) in 23S rRNA + 5'-deoxyadenosine + L-methionine + 2 oxidized [2Fe-2S]-[ferredoxin] + S-adenosyl-L-homocysteine</text>
        <dbReference type="Rhea" id="RHEA:42916"/>
        <dbReference type="Rhea" id="RHEA-COMP:10000"/>
        <dbReference type="Rhea" id="RHEA-COMP:10001"/>
        <dbReference type="Rhea" id="RHEA-COMP:10152"/>
        <dbReference type="Rhea" id="RHEA-COMP:10282"/>
        <dbReference type="ChEBI" id="CHEBI:17319"/>
        <dbReference type="ChEBI" id="CHEBI:33737"/>
        <dbReference type="ChEBI" id="CHEBI:33738"/>
        <dbReference type="ChEBI" id="CHEBI:57844"/>
        <dbReference type="ChEBI" id="CHEBI:57856"/>
        <dbReference type="ChEBI" id="CHEBI:59789"/>
        <dbReference type="ChEBI" id="CHEBI:74411"/>
        <dbReference type="ChEBI" id="CHEBI:74497"/>
        <dbReference type="EC" id="2.1.1.192"/>
    </reaction>
</comment>
<feature type="domain" description="Radical SAM core" evidence="15">
    <location>
        <begin position="126"/>
        <end position="358"/>
    </location>
</feature>
<keyword evidence="7 14" id="KW-0808">Transferase</keyword>
<feature type="binding site" evidence="14">
    <location>
        <position position="147"/>
    </location>
    <ligand>
        <name>[4Fe-4S] cluster</name>
        <dbReference type="ChEBI" id="CHEBI:49883"/>
        <note>4Fe-4S-S-AdoMet</note>
    </ligand>
</feature>
<dbReference type="SFLD" id="SFLDF00275">
    <property type="entry name" value="adenosine_C2_methyltransferase"/>
    <property type="match status" value="1"/>
</dbReference>
<dbReference type="InterPro" id="IPR013785">
    <property type="entry name" value="Aldolase_TIM"/>
</dbReference>
<dbReference type="GO" id="GO:0070040">
    <property type="term" value="F:rRNA (adenine(2503)-C2-)-methyltransferase activity"/>
    <property type="evidence" value="ECO:0007669"/>
    <property type="project" value="UniProtKB-UniRule"/>
</dbReference>
<dbReference type="PANTHER" id="PTHR30544">
    <property type="entry name" value="23S RRNA METHYLTRANSFERASE"/>
    <property type="match status" value="1"/>
</dbReference>
<comment type="function">
    <text evidence="14">Specifically methylates position 2 of adenine 2503 in 23S rRNA and position 2 of adenine 37 in tRNAs.</text>
</comment>
<dbReference type="SFLD" id="SFLDS00029">
    <property type="entry name" value="Radical_SAM"/>
    <property type="match status" value="1"/>
</dbReference>
<dbReference type="InterPro" id="IPR027492">
    <property type="entry name" value="RNA_MTrfase_RlmN"/>
</dbReference>
<dbReference type="InterPro" id="IPR048641">
    <property type="entry name" value="RlmN_N"/>
</dbReference>
<feature type="binding site" evidence="14">
    <location>
        <position position="321"/>
    </location>
    <ligand>
        <name>S-adenosyl-L-methionine</name>
        <dbReference type="ChEBI" id="CHEBI:59789"/>
    </ligand>
</feature>
<dbReference type="GO" id="GO:0005737">
    <property type="term" value="C:cytoplasm"/>
    <property type="evidence" value="ECO:0007669"/>
    <property type="project" value="UniProtKB-SubCell"/>
</dbReference>
<dbReference type="GO" id="GO:0046872">
    <property type="term" value="F:metal ion binding"/>
    <property type="evidence" value="ECO:0007669"/>
    <property type="project" value="UniProtKB-KW"/>
</dbReference>
<dbReference type="PANTHER" id="PTHR30544:SF5">
    <property type="entry name" value="RADICAL SAM CORE DOMAIN-CONTAINING PROTEIN"/>
    <property type="match status" value="1"/>
</dbReference>
<keyword evidence="4 14" id="KW-0963">Cytoplasm</keyword>
<evidence type="ECO:0000256" key="3">
    <source>
        <dbReference type="ARBA" id="ARBA00022485"/>
    </source>
</evidence>
<reference evidence="16 17" key="1">
    <citation type="submission" date="2020-10" db="EMBL/GenBank/DDBJ databases">
        <title>Wide distribution of Phycisphaera-like planctomycetes from WD2101 soil group in peatlands and genome analysis of the first cultivated representative.</title>
        <authorList>
            <person name="Dedysh S.N."/>
            <person name="Beletsky A.V."/>
            <person name="Ivanova A."/>
            <person name="Kulichevskaya I.S."/>
            <person name="Suzina N.E."/>
            <person name="Philippov D.A."/>
            <person name="Rakitin A.L."/>
            <person name="Mardanov A.V."/>
            <person name="Ravin N.V."/>
        </authorList>
    </citation>
    <scope>NUCLEOTIDE SEQUENCE [LARGE SCALE GENOMIC DNA]</scope>
    <source>
        <strain evidence="16 17">M1803</strain>
    </source>
</reference>
<keyword evidence="3 14" id="KW-0004">4Fe-4S</keyword>
<dbReference type="FunFam" id="3.20.20.70:FF:000014">
    <property type="entry name" value="Probable dual-specificity RNA methyltransferase RlmN"/>
    <property type="match status" value="1"/>
</dbReference>
<feature type="binding site" evidence="14">
    <location>
        <begin position="245"/>
        <end position="247"/>
    </location>
    <ligand>
        <name>S-adenosyl-L-methionine</name>
        <dbReference type="ChEBI" id="CHEBI:59789"/>
    </ligand>
</feature>
<feature type="binding site" evidence="14">
    <location>
        <position position="222"/>
    </location>
    <ligand>
        <name>S-adenosyl-L-methionine</name>
        <dbReference type="ChEBI" id="CHEBI:59789"/>
    </ligand>
</feature>
<keyword evidence="10 14" id="KW-0479">Metal-binding</keyword>
<dbReference type="HAMAP" id="MF_01849">
    <property type="entry name" value="RNA_methyltr_RlmN"/>
    <property type="match status" value="1"/>
</dbReference>
<evidence type="ECO:0000313" key="16">
    <source>
        <dbReference type="EMBL" id="QOV89322.1"/>
    </source>
</evidence>
<feature type="binding site" evidence="14">
    <location>
        <position position="144"/>
    </location>
    <ligand>
        <name>[4Fe-4S] cluster</name>
        <dbReference type="ChEBI" id="CHEBI:49883"/>
        <note>4Fe-4S-S-AdoMet</note>
    </ligand>
</feature>
<dbReference type="EC" id="2.1.1.192" evidence="14"/>
<comment type="catalytic activity">
    <reaction evidence="14">
        <text>adenosine(37) in tRNA + 2 reduced [2Fe-2S]-[ferredoxin] + 2 S-adenosyl-L-methionine = 2-methyladenosine(37) in tRNA + 5'-deoxyadenosine + L-methionine + 2 oxidized [2Fe-2S]-[ferredoxin] + S-adenosyl-L-homocysteine</text>
        <dbReference type="Rhea" id="RHEA:43332"/>
        <dbReference type="Rhea" id="RHEA-COMP:10000"/>
        <dbReference type="Rhea" id="RHEA-COMP:10001"/>
        <dbReference type="Rhea" id="RHEA-COMP:10162"/>
        <dbReference type="Rhea" id="RHEA-COMP:10485"/>
        <dbReference type="ChEBI" id="CHEBI:17319"/>
        <dbReference type="ChEBI" id="CHEBI:33737"/>
        <dbReference type="ChEBI" id="CHEBI:33738"/>
        <dbReference type="ChEBI" id="CHEBI:57844"/>
        <dbReference type="ChEBI" id="CHEBI:57856"/>
        <dbReference type="ChEBI" id="CHEBI:59789"/>
        <dbReference type="ChEBI" id="CHEBI:74411"/>
        <dbReference type="ChEBI" id="CHEBI:74497"/>
        <dbReference type="EC" id="2.1.1.192"/>
    </reaction>
</comment>
<evidence type="ECO:0000256" key="11">
    <source>
        <dbReference type="ARBA" id="ARBA00023004"/>
    </source>
</evidence>